<sequence length="208" mass="21687">MLLTAALLAASALSLTTAAPLTKIRSTLTADTIIAIAPLTASCVNAPADAPGECRTAAQAAGPIAKSFTKYGIDSAGEQAALIALMLFESGNFKYNKNHYPAPGRPGQGTRNMQLPGLNLQYAASLFGAATVQEAGDATAVLNLVGGDDESFGSAAWFLKTQCSQTIREGLASKADPLTGWQNYLTGCVGTTLDPQRTEIWTTTRQFI</sequence>
<proteinExistence type="predicted"/>
<gene>
    <name evidence="1" type="ORF">BDR25DRAFT_292003</name>
</gene>
<dbReference type="Proteomes" id="UP000799755">
    <property type="component" value="Unassembled WGS sequence"/>
</dbReference>
<evidence type="ECO:0000313" key="2">
    <source>
        <dbReference type="Proteomes" id="UP000799755"/>
    </source>
</evidence>
<protein>
    <submittedName>
        <fullName evidence="1">Uncharacterized protein</fullName>
    </submittedName>
</protein>
<comment type="caution">
    <text evidence="1">The sequence shown here is derived from an EMBL/GenBank/DDBJ whole genome shotgun (WGS) entry which is preliminary data.</text>
</comment>
<keyword evidence="2" id="KW-1185">Reference proteome</keyword>
<reference evidence="1" key="1">
    <citation type="journal article" date="2020" name="Stud. Mycol.">
        <title>101 Dothideomycetes genomes: a test case for predicting lifestyles and emergence of pathogens.</title>
        <authorList>
            <person name="Haridas S."/>
            <person name="Albert R."/>
            <person name="Binder M."/>
            <person name="Bloem J."/>
            <person name="Labutti K."/>
            <person name="Salamov A."/>
            <person name="Andreopoulos B."/>
            <person name="Baker S."/>
            <person name="Barry K."/>
            <person name="Bills G."/>
            <person name="Bluhm B."/>
            <person name="Cannon C."/>
            <person name="Castanera R."/>
            <person name="Culley D."/>
            <person name="Daum C."/>
            <person name="Ezra D."/>
            <person name="Gonzalez J."/>
            <person name="Henrissat B."/>
            <person name="Kuo A."/>
            <person name="Liang C."/>
            <person name="Lipzen A."/>
            <person name="Lutzoni F."/>
            <person name="Magnuson J."/>
            <person name="Mondo S."/>
            <person name="Nolan M."/>
            <person name="Ohm R."/>
            <person name="Pangilinan J."/>
            <person name="Park H.-J."/>
            <person name="Ramirez L."/>
            <person name="Alfaro M."/>
            <person name="Sun H."/>
            <person name="Tritt A."/>
            <person name="Yoshinaga Y."/>
            <person name="Zwiers L.-H."/>
            <person name="Turgeon B."/>
            <person name="Goodwin S."/>
            <person name="Spatafora J."/>
            <person name="Crous P."/>
            <person name="Grigoriev I."/>
        </authorList>
    </citation>
    <scope>NUCLEOTIDE SEQUENCE</scope>
    <source>
        <strain evidence="1">ATCC 200398</strain>
    </source>
</reference>
<dbReference type="EMBL" id="MU003520">
    <property type="protein sequence ID" value="KAF2467547.1"/>
    <property type="molecule type" value="Genomic_DNA"/>
</dbReference>
<evidence type="ECO:0000313" key="1">
    <source>
        <dbReference type="EMBL" id="KAF2467547.1"/>
    </source>
</evidence>
<name>A0ACB6QML4_9PLEO</name>
<organism evidence="1 2">
    <name type="scientific">Lindgomyces ingoldianus</name>
    <dbReference type="NCBI Taxonomy" id="673940"/>
    <lineage>
        <taxon>Eukaryota</taxon>
        <taxon>Fungi</taxon>
        <taxon>Dikarya</taxon>
        <taxon>Ascomycota</taxon>
        <taxon>Pezizomycotina</taxon>
        <taxon>Dothideomycetes</taxon>
        <taxon>Pleosporomycetidae</taxon>
        <taxon>Pleosporales</taxon>
        <taxon>Lindgomycetaceae</taxon>
        <taxon>Lindgomyces</taxon>
    </lineage>
</organism>
<accession>A0ACB6QML4</accession>